<dbReference type="SUPFAM" id="SSF53335">
    <property type="entry name" value="S-adenosyl-L-methionine-dependent methyltransferases"/>
    <property type="match status" value="1"/>
</dbReference>
<evidence type="ECO:0000256" key="1">
    <source>
        <dbReference type="ARBA" id="ARBA00022679"/>
    </source>
</evidence>
<dbReference type="PANTHER" id="PTHR43861">
    <property type="entry name" value="TRANS-ACONITATE 2-METHYLTRANSFERASE-RELATED"/>
    <property type="match status" value="1"/>
</dbReference>
<accession>A0A1G6MDC5</accession>
<evidence type="ECO:0000313" key="2">
    <source>
        <dbReference type="EMBL" id="SDC53287.1"/>
    </source>
</evidence>
<organism evidence="2 3">
    <name type="scientific">Actinokineospora iranica</name>
    <dbReference type="NCBI Taxonomy" id="1271860"/>
    <lineage>
        <taxon>Bacteria</taxon>
        <taxon>Bacillati</taxon>
        <taxon>Actinomycetota</taxon>
        <taxon>Actinomycetes</taxon>
        <taxon>Pseudonocardiales</taxon>
        <taxon>Pseudonocardiaceae</taxon>
        <taxon>Actinokineospora</taxon>
    </lineage>
</organism>
<dbReference type="PANTHER" id="PTHR43861:SF3">
    <property type="entry name" value="PUTATIVE (AFU_ORTHOLOGUE AFUA_2G14390)-RELATED"/>
    <property type="match status" value="1"/>
</dbReference>
<dbReference type="Proteomes" id="UP000199501">
    <property type="component" value="Unassembled WGS sequence"/>
</dbReference>
<protein>
    <submittedName>
        <fullName evidence="2">Methyltransferase domain-containing protein</fullName>
    </submittedName>
</protein>
<dbReference type="Gene3D" id="3.40.50.150">
    <property type="entry name" value="Vaccinia Virus protein VP39"/>
    <property type="match status" value="1"/>
</dbReference>
<dbReference type="RefSeq" id="WP_091449212.1">
    <property type="nucleotide sequence ID" value="NZ_FMZZ01000002.1"/>
</dbReference>
<reference evidence="3" key="1">
    <citation type="submission" date="2016-10" db="EMBL/GenBank/DDBJ databases">
        <authorList>
            <person name="Varghese N."/>
            <person name="Submissions S."/>
        </authorList>
    </citation>
    <scope>NUCLEOTIDE SEQUENCE [LARGE SCALE GENOMIC DNA]</scope>
    <source>
        <strain evidence="3">IBRC-M 10403</strain>
    </source>
</reference>
<proteinExistence type="predicted"/>
<dbReference type="GO" id="GO:0008168">
    <property type="term" value="F:methyltransferase activity"/>
    <property type="evidence" value="ECO:0007669"/>
    <property type="project" value="UniProtKB-KW"/>
</dbReference>
<name>A0A1G6MDC5_9PSEU</name>
<dbReference type="OrthoDB" id="3469983at2"/>
<dbReference type="InterPro" id="IPR029063">
    <property type="entry name" value="SAM-dependent_MTases_sf"/>
</dbReference>
<dbReference type="STRING" id="1271860.SAMN05216174_102486"/>
<dbReference type="GO" id="GO:0032259">
    <property type="term" value="P:methylation"/>
    <property type="evidence" value="ECO:0007669"/>
    <property type="project" value="UniProtKB-KW"/>
</dbReference>
<dbReference type="EMBL" id="FMZZ01000002">
    <property type="protein sequence ID" value="SDC53287.1"/>
    <property type="molecule type" value="Genomic_DNA"/>
</dbReference>
<dbReference type="Pfam" id="PF13489">
    <property type="entry name" value="Methyltransf_23"/>
    <property type="match status" value="1"/>
</dbReference>
<evidence type="ECO:0000313" key="3">
    <source>
        <dbReference type="Proteomes" id="UP000199501"/>
    </source>
</evidence>
<dbReference type="CDD" id="cd02440">
    <property type="entry name" value="AdoMet_MTases"/>
    <property type="match status" value="1"/>
</dbReference>
<dbReference type="AlphaFoldDB" id="A0A1G6MDC5"/>
<keyword evidence="3" id="KW-1185">Reference proteome</keyword>
<gene>
    <name evidence="2" type="ORF">SAMN05216174_102486</name>
</gene>
<keyword evidence="1 2" id="KW-0808">Transferase</keyword>
<keyword evidence="2" id="KW-0489">Methyltransferase</keyword>
<sequence length="279" mass="29530">MADAATGIAATVETNGSAGNTAQYVFGTAFQREDERLSLGERLWDPGTISRLSTLGIGPGSRCLEVGAGRGSIAAWMAERGAAVTAVDIDTSRLDRLRGLGVAVCQVDVRTGALPVAAYDVVHARLVVQHLGDRAAAVRALCAALRPGGHLVLEDTDTASLFSHAAGPFHPEVKRAAYAVMVESGYHPRCGLLDVDLVTAAGLSDVRADGRAEVVRGGTPESRWFALWLEHLRPAMLAAVKESSVSEMDIDRAVADLADPRHTWLSQVMVTVIGRKDVQ</sequence>